<accession>A0AAD6I5J1</accession>
<evidence type="ECO:0000313" key="1">
    <source>
        <dbReference type="EMBL" id="KAJ6034144.1"/>
    </source>
</evidence>
<comment type="caution">
    <text evidence="1">The sequence shown here is derived from an EMBL/GenBank/DDBJ whole genome shotgun (WGS) entry which is preliminary data.</text>
</comment>
<reference evidence="1" key="1">
    <citation type="journal article" date="2023" name="IMA Fungus">
        <title>Comparative genomic study of the Penicillium genus elucidates a diverse pangenome and 15 lateral gene transfer events.</title>
        <authorList>
            <person name="Petersen C."/>
            <person name="Sorensen T."/>
            <person name="Nielsen M.R."/>
            <person name="Sondergaard T.E."/>
            <person name="Sorensen J.L."/>
            <person name="Fitzpatrick D.A."/>
            <person name="Frisvad J.C."/>
            <person name="Nielsen K.L."/>
        </authorList>
    </citation>
    <scope>NUCLEOTIDE SEQUENCE</scope>
    <source>
        <strain evidence="1">IBT 15450</strain>
    </source>
</reference>
<proteinExistence type="predicted"/>
<organism evidence="1 2">
    <name type="scientific">Penicillium canescens</name>
    <dbReference type="NCBI Taxonomy" id="5083"/>
    <lineage>
        <taxon>Eukaryota</taxon>
        <taxon>Fungi</taxon>
        <taxon>Dikarya</taxon>
        <taxon>Ascomycota</taxon>
        <taxon>Pezizomycotina</taxon>
        <taxon>Eurotiomycetes</taxon>
        <taxon>Eurotiomycetidae</taxon>
        <taxon>Eurotiales</taxon>
        <taxon>Aspergillaceae</taxon>
        <taxon>Penicillium</taxon>
    </lineage>
</organism>
<name>A0AAD6I5J1_PENCN</name>
<sequence length="61" mass="6814">MTCFIPAKTDLCGFCSHPKQFVGLVSAHKNGLENTWELRDDMPFDDLSTNVVDEGFHGNLN</sequence>
<dbReference type="AlphaFoldDB" id="A0AAD6I5J1"/>
<protein>
    <submittedName>
        <fullName evidence="1">Uncharacterized protein</fullName>
    </submittedName>
</protein>
<gene>
    <name evidence="1" type="ORF">N7460_009961</name>
</gene>
<keyword evidence="2" id="KW-1185">Reference proteome</keyword>
<dbReference type="EMBL" id="JAQJZL010000012">
    <property type="protein sequence ID" value="KAJ6034144.1"/>
    <property type="molecule type" value="Genomic_DNA"/>
</dbReference>
<evidence type="ECO:0000313" key="2">
    <source>
        <dbReference type="Proteomes" id="UP001219568"/>
    </source>
</evidence>
<reference evidence="1" key="2">
    <citation type="submission" date="2023-01" db="EMBL/GenBank/DDBJ databases">
        <authorList>
            <person name="Petersen C."/>
        </authorList>
    </citation>
    <scope>NUCLEOTIDE SEQUENCE</scope>
    <source>
        <strain evidence="1">IBT 15450</strain>
    </source>
</reference>
<dbReference type="Proteomes" id="UP001219568">
    <property type="component" value="Unassembled WGS sequence"/>
</dbReference>